<dbReference type="GeneID" id="109469674"/>
<dbReference type="SUPFAM" id="SSF48371">
    <property type="entry name" value="ARM repeat"/>
    <property type="match status" value="2"/>
</dbReference>
<evidence type="ECO:0000313" key="2">
    <source>
        <dbReference type="Proteomes" id="UP000515135"/>
    </source>
</evidence>
<protein>
    <submittedName>
        <fullName evidence="3">Cilia- and flagella-associated protein 69-like</fullName>
    </submittedName>
</protein>
<sequence>MAAAATATQGLNRTTARMPKTPIPIVNHIIPDEAVGIQKVVPRSSDLARVVKLLTDPYSENLIERHLHALTKLAAKYHRGFLMRDLVLVFKVLNVCADRIPIDPSYVEPMCQLLQICSYPFLKEKTSDETAYAQIVVESISQMGYLMRVPNNKIRVQLCQSLVSFYCDADKYAKSPLEGLKPSTKEYNIKVVEKSDVAETLVKSLALLESDLEVKLNVLKVLQCFSVNSDSNCDQMLSAEAAYRICSRLNDPDPSGQLMFRCTECLWNLVERGDNQAVKRQLNNLTCTSSLRDAFCQQLTKGHSHYDRQLRNDLLVLATLVAQSKDTHFIETGYAKELVLFTTFSEVKSHNPLVRNLKLETNHEDFELKKLLMNIMVLLSRDSAFIPIMSEGRLLLALFHYIKGNESQLGPRDWSPAQFEELQLQAMATLCTVGPLMIEDYMTCQGNTRLLLLLEWCVGTEDFGGHGNSFHGTGGRGNKRAQMRHCLRLLRSMVSVGDETIHQDLCDQGAMSLLLNILSTACQHMDEDDTIDVEMQCDMLFIVSALCEGDMHRKELFGSQGVNIVVQYLKTDPEKLNSGLGHNRLLLATVDCAWCAIIGSFQTEDLFLEKEGVFLLYDLLEVCPKNMQNVVLGCILDLCENPKTMVHINTWRGKKDRSAPNLLIEIWRTEESEMGVRRGPDGIIVDVTQPLAGTLQEQQGVIPLPANCPSQAIVDVSENMRAKLYALFCKIGFNDLPGMSTEDYVTLAVIERYLDFKVGEVWKEIRSELDQEGIQPTTADHNAVETITRAADERAKAVAQTQMDLLDNQQQQDLMDEQEMYAKVRDNHRQREKAIASWEHFVARTSNYHVLKEAKMKQEMSIEASRIQTRHQKEVKFHHTEVQNLNTTTFCGRSVQVNSTPVELTGARLKPYNIQRDMQKAVTLSDSTTIIS</sequence>
<dbReference type="KEGG" id="bbel:109469674"/>
<dbReference type="OrthoDB" id="191673at2759"/>
<proteinExistence type="predicted"/>
<dbReference type="GO" id="GO:0097225">
    <property type="term" value="C:sperm midpiece"/>
    <property type="evidence" value="ECO:0007669"/>
    <property type="project" value="TreeGrafter"/>
</dbReference>
<accession>A0A6P4YQ16</accession>
<feature type="domain" description="Cilia- and flagella-associated protein 69 ARM repeats" evidence="1">
    <location>
        <begin position="46"/>
        <end position="765"/>
    </location>
</feature>
<gene>
    <name evidence="3" type="primary">LOC109469674</name>
</gene>
<dbReference type="GO" id="GO:1902093">
    <property type="term" value="P:positive regulation of flagellated sperm motility"/>
    <property type="evidence" value="ECO:0007669"/>
    <property type="project" value="TreeGrafter"/>
</dbReference>
<organism evidence="2 3">
    <name type="scientific">Branchiostoma belcheri</name>
    <name type="common">Amphioxus</name>
    <dbReference type="NCBI Taxonomy" id="7741"/>
    <lineage>
        <taxon>Eukaryota</taxon>
        <taxon>Metazoa</taxon>
        <taxon>Chordata</taxon>
        <taxon>Cephalochordata</taxon>
        <taxon>Leptocardii</taxon>
        <taxon>Amphioxiformes</taxon>
        <taxon>Branchiostomatidae</taxon>
        <taxon>Branchiostoma</taxon>
    </lineage>
</organism>
<keyword evidence="2" id="KW-1185">Reference proteome</keyword>
<dbReference type="AlphaFoldDB" id="A0A6P4YQ16"/>
<evidence type="ECO:0000313" key="3">
    <source>
        <dbReference type="RefSeq" id="XP_019623784.1"/>
    </source>
</evidence>
<evidence type="ECO:0000259" key="1">
    <source>
        <dbReference type="Pfam" id="PF21049"/>
    </source>
</evidence>
<reference evidence="3" key="1">
    <citation type="submission" date="2025-08" db="UniProtKB">
        <authorList>
            <consortium name="RefSeq"/>
        </authorList>
    </citation>
    <scope>IDENTIFICATION</scope>
    <source>
        <tissue evidence="3">Gonad</tissue>
    </source>
</reference>
<dbReference type="PANTHER" id="PTHR14716">
    <property type="entry name" value="CILIA- AND FLAGELLA-ASSOCIATED PROTEIN 69"/>
    <property type="match status" value="1"/>
</dbReference>
<dbReference type="PANTHER" id="PTHR14716:SF0">
    <property type="entry name" value="CILIA- AND FLAGELLA-ASSOCIATED PROTEIN 69"/>
    <property type="match status" value="1"/>
</dbReference>
<dbReference type="InterPro" id="IPR016024">
    <property type="entry name" value="ARM-type_fold"/>
</dbReference>
<dbReference type="Pfam" id="PF21049">
    <property type="entry name" value="CFA69_ARM_rpt"/>
    <property type="match status" value="1"/>
</dbReference>
<dbReference type="Gene3D" id="1.25.10.10">
    <property type="entry name" value="Leucine-rich Repeat Variant"/>
    <property type="match status" value="2"/>
</dbReference>
<dbReference type="FunFam" id="1.25.10.10:FF:000863">
    <property type="entry name" value="cilia- and flagella-associated protein 69 isoform X2"/>
    <property type="match status" value="1"/>
</dbReference>
<dbReference type="InterPro" id="IPR048732">
    <property type="entry name" value="CFA69"/>
</dbReference>
<dbReference type="GO" id="GO:0097730">
    <property type="term" value="C:non-motile cilium"/>
    <property type="evidence" value="ECO:0007669"/>
    <property type="project" value="TreeGrafter"/>
</dbReference>
<dbReference type="InterPro" id="IPR048733">
    <property type="entry name" value="CFA69_ARM_dom"/>
</dbReference>
<name>A0A6P4YQ16_BRABE</name>
<dbReference type="InterPro" id="IPR011989">
    <property type="entry name" value="ARM-like"/>
</dbReference>
<dbReference type="Proteomes" id="UP000515135">
    <property type="component" value="Unplaced"/>
</dbReference>
<dbReference type="RefSeq" id="XP_019623784.1">
    <property type="nucleotide sequence ID" value="XM_019768225.1"/>
</dbReference>